<dbReference type="InterPro" id="IPR045162">
    <property type="entry name" value="Vps15-like"/>
</dbReference>
<gene>
    <name evidence="13" type="primary">VPS15_2</name>
    <name evidence="13" type="ORF">Q9L58_006800</name>
</gene>
<dbReference type="PROSITE" id="PS00108">
    <property type="entry name" value="PROTEIN_KINASE_ST"/>
    <property type="match status" value="1"/>
</dbReference>
<organism evidence="13 14">
    <name type="scientific">Discina gigas</name>
    <dbReference type="NCBI Taxonomy" id="1032678"/>
    <lineage>
        <taxon>Eukaryota</taxon>
        <taxon>Fungi</taxon>
        <taxon>Dikarya</taxon>
        <taxon>Ascomycota</taxon>
        <taxon>Pezizomycotina</taxon>
        <taxon>Pezizomycetes</taxon>
        <taxon>Pezizales</taxon>
        <taxon>Discinaceae</taxon>
        <taxon>Discina</taxon>
    </lineage>
</organism>
<dbReference type="PANTHER" id="PTHR17583">
    <property type="entry name" value="PHOSPHOINOSITIDE 3-KINASE REGULATORY SUBUNIT 4"/>
    <property type="match status" value="1"/>
</dbReference>
<keyword evidence="7 13" id="KW-0418">Kinase</keyword>
<dbReference type="InterPro" id="IPR008271">
    <property type="entry name" value="Ser/Thr_kinase_AS"/>
</dbReference>
<feature type="repeat" description="HEAT" evidence="9">
    <location>
        <begin position="540"/>
        <end position="578"/>
    </location>
</feature>
<dbReference type="GO" id="GO:0004674">
    <property type="term" value="F:protein serine/threonine kinase activity"/>
    <property type="evidence" value="ECO:0007669"/>
    <property type="project" value="UniProtKB-EC"/>
</dbReference>
<dbReference type="SUPFAM" id="SSF56112">
    <property type="entry name" value="Protein kinase-like (PK-like)"/>
    <property type="match status" value="1"/>
</dbReference>
<feature type="repeat" description="WD" evidence="10">
    <location>
        <begin position="1056"/>
        <end position="1097"/>
    </location>
</feature>
<evidence type="ECO:0000256" key="3">
    <source>
        <dbReference type="ARBA" id="ARBA00022574"/>
    </source>
</evidence>
<evidence type="ECO:0000313" key="14">
    <source>
        <dbReference type="Proteomes" id="UP001447188"/>
    </source>
</evidence>
<dbReference type="SUPFAM" id="SSF48371">
    <property type="entry name" value="ARM repeat"/>
    <property type="match status" value="1"/>
</dbReference>
<dbReference type="Proteomes" id="UP001447188">
    <property type="component" value="Unassembled WGS sequence"/>
</dbReference>
<dbReference type="PROSITE" id="PS50077">
    <property type="entry name" value="HEAT_REPEAT"/>
    <property type="match status" value="2"/>
</dbReference>
<evidence type="ECO:0000256" key="11">
    <source>
        <dbReference type="SAM" id="MobiDB-lite"/>
    </source>
</evidence>
<dbReference type="SUPFAM" id="SSF50978">
    <property type="entry name" value="WD40 repeat-like"/>
    <property type="match status" value="1"/>
</dbReference>
<evidence type="ECO:0000256" key="6">
    <source>
        <dbReference type="ARBA" id="ARBA00022741"/>
    </source>
</evidence>
<dbReference type="InterPro" id="IPR011989">
    <property type="entry name" value="ARM-like"/>
</dbReference>
<evidence type="ECO:0000256" key="1">
    <source>
        <dbReference type="ARBA" id="ARBA00012513"/>
    </source>
</evidence>
<keyword evidence="4 13" id="KW-0808">Transferase</keyword>
<accession>A0ABR3GEI4</accession>
<evidence type="ECO:0000256" key="2">
    <source>
        <dbReference type="ARBA" id="ARBA00022527"/>
    </source>
</evidence>
<keyword evidence="6" id="KW-0547">Nucleotide-binding</keyword>
<keyword evidence="2" id="KW-0723">Serine/threonine-protein kinase</keyword>
<keyword evidence="8" id="KW-0067">ATP-binding</keyword>
<dbReference type="SMART" id="SM00320">
    <property type="entry name" value="WD40"/>
    <property type="match status" value="6"/>
</dbReference>
<dbReference type="PANTHER" id="PTHR17583:SF0">
    <property type="entry name" value="PHOSPHOINOSITIDE 3-KINASE REGULATORY SUBUNIT 4"/>
    <property type="match status" value="1"/>
</dbReference>
<dbReference type="EMBL" id="JBBBZM010000099">
    <property type="protein sequence ID" value="KAL0634263.1"/>
    <property type="molecule type" value="Genomic_DNA"/>
</dbReference>
<feature type="compositionally biased region" description="Low complexity" evidence="11">
    <location>
        <begin position="896"/>
        <end position="916"/>
    </location>
</feature>
<keyword evidence="3 10" id="KW-0853">WD repeat</keyword>
<dbReference type="PROSITE" id="PS50294">
    <property type="entry name" value="WD_REPEATS_REGION"/>
    <property type="match status" value="1"/>
</dbReference>
<feature type="compositionally biased region" description="Low complexity" evidence="11">
    <location>
        <begin position="1439"/>
        <end position="1454"/>
    </location>
</feature>
<dbReference type="Gene3D" id="1.25.10.10">
    <property type="entry name" value="Leucine-rich Repeat Variant"/>
    <property type="match status" value="1"/>
</dbReference>
<evidence type="ECO:0000259" key="12">
    <source>
        <dbReference type="PROSITE" id="PS50011"/>
    </source>
</evidence>
<dbReference type="PROSITE" id="PS50011">
    <property type="entry name" value="PROTEIN_KINASE_DOM"/>
    <property type="match status" value="1"/>
</dbReference>
<evidence type="ECO:0000256" key="7">
    <source>
        <dbReference type="ARBA" id="ARBA00022777"/>
    </source>
</evidence>
<dbReference type="Pfam" id="PF22956">
    <property type="entry name" value="VPS15-like_hel"/>
    <property type="match status" value="1"/>
</dbReference>
<dbReference type="InterPro" id="IPR015943">
    <property type="entry name" value="WD40/YVTN_repeat-like_dom_sf"/>
</dbReference>
<dbReference type="InterPro" id="IPR001680">
    <property type="entry name" value="WD40_rpt"/>
</dbReference>
<evidence type="ECO:0000256" key="5">
    <source>
        <dbReference type="ARBA" id="ARBA00022737"/>
    </source>
</evidence>
<keyword evidence="14" id="KW-1185">Reference proteome</keyword>
<proteinExistence type="predicted"/>
<dbReference type="Gene3D" id="2.130.10.10">
    <property type="entry name" value="YVTN repeat-like/Quinoprotein amine dehydrogenase"/>
    <property type="match status" value="2"/>
</dbReference>
<evidence type="ECO:0000313" key="13">
    <source>
        <dbReference type="EMBL" id="KAL0634263.1"/>
    </source>
</evidence>
<feature type="region of interest" description="Disordered" evidence="11">
    <location>
        <begin position="1406"/>
        <end position="1471"/>
    </location>
</feature>
<evidence type="ECO:0000256" key="8">
    <source>
        <dbReference type="ARBA" id="ARBA00022840"/>
    </source>
</evidence>
<evidence type="ECO:0000256" key="10">
    <source>
        <dbReference type="PROSITE-ProRule" id="PRU00221"/>
    </source>
</evidence>
<dbReference type="Pfam" id="PF00069">
    <property type="entry name" value="Pkinase"/>
    <property type="match status" value="1"/>
</dbReference>
<dbReference type="InterPro" id="IPR011009">
    <property type="entry name" value="Kinase-like_dom_sf"/>
</dbReference>
<keyword evidence="5" id="KW-0677">Repeat</keyword>
<reference evidence="13 14" key="1">
    <citation type="submission" date="2024-02" db="EMBL/GenBank/DDBJ databases">
        <title>Discinaceae phylogenomics.</title>
        <authorList>
            <person name="Dirks A.C."/>
            <person name="James T.Y."/>
        </authorList>
    </citation>
    <scope>NUCLEOTIDE SEQUENCE [LARGE SCALE GENOMIC DNA]</scope>
    <source>
        <strain evidence="13 14">ACD0624</strain>
    </source>
</reference>
<evidence type="ECO:0000256" key="4">
    <source>
        <dbReference type="ARBA" id="ARBA00022679"/>
    </source>
</evidence>
<evidence type="ECO:0000256" key="9">
    <source>
        <dbReference type="PROSITE-ProRule" id="PRU00103"/>
    </source>
</evidence>
<dbReference type="EC" id="2.7.11.1" evidence="1"/>
<sequence length="1544" mass="171179">MCGADCSIDEQESLADIPNAVSYQRIVETDRAGYMVRQYLYSSLYDRISTRPFLEEIEKRWIAFQLLCGLRDCHARGIHHGDIKAENVLVTSWNWIYLSDFAPFKPTYLPEDNPADFSYFFDTSGRRICYVAPERFLGAGERRDDEASITDEMDIFSLGCVIAELFMEGTPLFTLSQLFKYRTGEYDPATYLKIEDPEIRHLVQHMINLDPSKRHSAEQYLNVWRRKAFPEYFYSFLHQYIGFITDPTSGQGSLVIPDERDLTSQADDRIDRIYHDFDKISFFLGFDQSDINGGGQQQENRVTSKDSIIPVHLDIPNYQRQSSTARRRPVSSDDGTLIFLSLIASSLRNTSRATARVRACDVFLAFGERITDEAKLDRCLPYLVSLLNDEAVMVQVAAVRTITQLMELVELVSPVNAHVFPEYILPKLLHFATSKHMILRATYASCLSSLADSASKFLDIAAALRSSGALPTADPEADPSSSTSDSSALFDVSRADLIAYFTEHSKLLLTDTSSSVRRAFLRSVSRLCVFFGKNKANDVILSHLNTYLNDKDWQLRCAFFEAITGVATYVGGTALEEYIMPLMIQSLTDPEEFVVVKVLGALRGMAELGLLGRGVVWEVMGVVGRFMVHPNLWVRQGAVAFIAAGIKWLSPADVYCIVGPMVRPFLRVEIAQLEAVTILENLKKPLTRNVFDMAVTWATQSKKGLFWHSAQEQRTFAFGTVHESFPRVVARDVQPNGFTRVPKNEEDEVWIGKLRNLGMSPEDEWKVIALREYIWRMALSKPRLLSEDAPSSMKAIISLQNLSITPQTIFFDENENFFSLATDAPPSTGTTRPHTIADALLDASKTIDAPRRSNSRLQTKRTQGIDIRRSRLTSDGMSLSESGPTTPTNEATAPLGVPVVTVSGSSESSTAASSVENSHGAGNPLLRRRPSTHSLLARGQDAGKAPPETGTVPATAFGRVEHPFMMRNGEQVTKVVETVETPVFKFRGAHSYDGNDPHILKLLDSMYLQNYPSDILEFGPAIVPIPTAQRRTPIKKSNGRMVGGTWKPEGVMVAHFGEHTSAINRVVVVSDHNFFVTASDDGTVKVWDTSRLEKNVAFKSRQTYKHAQGVRVKALCFVENTRCFVSAATDGSVHVVKVDFQLTGQAAKYGKLKVMRNWQLPEKEYAVWVEHFKADTHSVLLIATNNSNIYALDLRTMQILYTLKNPVFHGTPTCFCVDRKHNWLILGTSHGVLDMWDLRFQLRLKAWGLPGSAPIHRVAVHPSKGRGKWIIVAGGTGNGELSVWDCEKTQCREVYRASGGSRDSSKGYEPWNVEDESSEKMLTRFATTPTHLEPGGGGGGGGMGTVDRGVRAFAVGLDVVEDSQDTRQLPGFIVSAGADKKIRFWNCAKVESSIVVSGLDTDETKPTFTTSHPTPTLTLNTERVSVPQGKVGPDSSAVSGRGLTTGSSAGASVGSAGGGGKKVTKVSGRTPRSTVISMQQQQLLRSHLDLILDVRISLSLYFVFLEGSARFWTVVDGVRQVAFLEVPYGMIISVDRSGVIFIYQ</sequence>
<protein>
    <recommendedName>
        <fullName evidence="1">non-specific serine/threonine protein kinase</fullName>
        <ecNumber evidence="1">2.7.11.1</ecNumber>
    </recommendedName>
</protein>
<dbReference type="Gene3D" id="1.10.510.10">
    <property type="entry name" value="Transferase(Phosphotransferase) domain 1"/>
    <property type="match status" value="1"/>
</dbReference>
<dbReference type="InterPro" id="IPR036322">
    <property type="entry name" value="WD40_repeat_dom_sf"/>
</dbReference>
<dbReference type="InterPro" id="IPR000719">
    <property type="entry name" value="Prot_kinase_dom"/>
</dbReference>
<dbReference type="Pfam" id="PF00400">
    <property type="entry name" value="WD40"/>
    <property type="match status" value="1"/>
</dbReference>
<name>A0ABR3GEI4_9PEZI</name>
<dbReference type="SMART" id="SM00220">
    <property type="entry name" value="S_TKc"/>
    <property type="match status" value="1"/>
</dbReference>
<feature type="repeat" description="HEAT" evidence="9">
    <location>
        <begin position="379"/>
        <end position="410"/>
    </location>
</feature>
<feature type="compositionally biased region" description="Low complexity" evidence="11">
    <location>
        <begin position="1406"/>
        <end position="1421"/>
    </location>
</feature>
<feature type="compositionally biased region" description="Polar residues" evidence="11">
    <location>
        <begin position="873"/>
        <end position="891"/>
    </location>
</feature>
<dbReference type="InterPro" id="IPR016024">
    <property type="entry name" value="ARM-type_fold"/>
</dbReference>
<dbReference type="InterPro" id="IPR055231">
    <property type="entry name" value="2AA_helical"/>
</dbReference>
<feature type="region of interest" description="Disordered" evidence="11">
    <location>
        <begin position="842"/>
        <end position="928"/>
    </location>
</feature>
<feature type="domain" description="Protein kinase" evidence="12">
    <location>
        <begin position="1"/>
        <end position="241"/>
    </location>
</feature>
<dbReference type="InterPro" id="IPR021133">
    <property type="entry name" value="HEAT_type_2"/>
</dbReference>
<comment type="caution">
    <text evidence="13">The sequence shown here is derived from an EMBL/GenBank/DDBJ whole genome shotgun (WGS) entry which is preliminary data.</text>
</comment>
<dbReference type="PROSITE" id="PS50082">
    <property type="entry name" value="WD_REPEATS_2"/>
    <property type="match status" value="1"/>
</dbReference>
<dbReference type="CDD" id="cd13980">
    <property type="entry name" value="STKc_Vps15"/>
    <property type="match status" value="1"/>
</dbReference>